<dbReference type="EMBL" id="JBEDUW010000003">
    <property type="protein sequence ID" value="KAK9939774.1"/>
    <property type="molecule type" value="Genomic_DNA"/>
</dbReference>
<evidence type="ECO:0000259" key="1">
    <source>
        <dbReference type="Pfam" id="PF26249"/>
    </source>
</evidence>
<gene>
    <name evidence="2" type="ORF">M0R45_016462</name>
</gene>
<dbReference type="InterPro" id="IPR058697">
    <property type="entry name" value="RDRP3-5_N"/>
</dbReference>
<evidence type="ECO:0000313" key="3">
    <source>
        <dbReference type="Proteomes" id="UP001457282"/>
    </source>
</evidence>
<name>A0AAW1XT53_RUBAR</name>
<dbReference type="Pfam" id="PF26249">
    <property type="entry name" value="4HB_RdRP3_N"/>
    <property type="match status" value="1"/>
</dbReference>
<protein>
    <recommendedName>
        <fullName evidence="1">RDRP3-5 N-terminal domain-containing protein</fullName>
    </recommendedName>
</protein>
<proteinExistence type="predicted"/>
<feature type="domain" description="RDRP3-5 N-terminal" evidence="1">
    <location>
        <begin position="6"/>
        <end position="67"/>
    </location>
</feature>
<comment type="caution">
    <text evidence="2">The sequence shown here is derived from an EMBL/GenBank/DDBJ whole genome shotgun (WGS) entry which is preliminary data.</text>
</comment>
<keyword evidence="3" id="KW-1185">Reference proteome</keyword>
<dbReference type="Proteomes" id="UP001457282">
    <property type="component" value="Unassembled WGS sequence"/>
</dbReference>
<dbReference type="AlphaFoldDB" id="A0AAW1XT53"/>
<sequence>MDEVFLARSVHNLLRQICIEKNQPWPDIDVRRRLASLSEDKALEVLHNIYNNSRDIRTLNEFIKFMIWKYILGFKSKSGRERKCAQLRLQGNAQGREAKGDRAYDFNKSL</sequence>
<evidence type="ECO:0000313" key="2">
    <source>
        <dbReference type="EMBL" id="KAK9939774.1"/>
    </source>
</evidence>
<reference evidence="2 3" key="1">
    <citation type="journal article" date="2023" name="G3 (Bethesda)">
        <title>A chromosome-length genome assembly and annotation of blackberry (Rubus argutus, cv. 'Hillquist').</title>
        <authorList>
            <person name="Bruna T."/>
            <person name="Aryal R."/>
            <person name="Dudchenko O."/>
            <person name="Sargent D.J."/>
            <person name="Mead D."/>
            <person name="Buti M."/>
            <person name="Cavallini A."/>
            <person name="Hytonen T."/>
            <person name="Andres J."/>
            <person name="Pham M."/>
            <person name="Weisz D."/>
            <person name="Mascagni F."/>
            <person name="Usai G."/>
            <person name="Natali L."/>
            <person name="Bassil N."/>
            <person name="Fernandez G.E."/>
            <person name="Lomsadze A."/>
            <person name="Armour M."/>
            <person name="Olukolu B."/>
            <person name="Poorten T."/>
            <person name="Britton C."/>
            <person name="Davik J."/>
            <person name="Ashrafi H."/>
            <person name="Aiden E.L."/>
            <person name="Borodovsky M."/>
            <person name="Worthington M."/>
        </authorList>
    </citation>
    <scope>NUCLEOTIDE SEQUENCE [LARGE SCALE GENOMIC DNA]</scope>
    <source>
        <strain evidence="2">PI 553951</strain>
    </source>
</reference>
<accession>A0AAW1XT53</accession>
<organism evidence="2 3">
    <name type="scientific">Rubus argutus</name>
    <name type="common">Southern blackberry</name>
    <dbReference type="NCBI Taxonomy" id="59490"/>
    <lineage>
        <taxon>Eukaryota</taxon>
        <taxon>Viridiplantae</taxon>
        <taxon>Streptophyta</taxon>
        <taxon>Embryophyta</taxon>
        <taxon>Tracheophyta</taxon>
        <taxon>Spermatophyta</taxon>
        <taxon>Magnoliopsida</taxon>
        <taxon>eudicotyledons</taxon>
        <taxon>Gunneridae</taxon>
        <taxon>Pentapetalae</taxon>
        <taxon>rosids</taxon>
        <taxon>fabids</taxon>
        <taxon>Rosales</taxon>
        <taxon>Rosaceae</taxon>
        <taxon>Rosoideae</taxon>
        <taxon>Rosoideae incertae sedis</taxon>
        <taxon>Rubus</taxon>
    </lineage>
</organism>